<dbReference type="PROSITE" id="PS50102">
    <property type="entry name" value="RRM"/>
    <property type="match status" value="1"/>
</dbReference>
<dbReference type="InterPro" id="IPR000504">
    <property type="entry name" value="RRM_dom"/>
</dbReference>
<feature type="compositionally biased region" description="Basic and acidic residues" evidence="6">
    <location>
        <begin position="47"/>
        <end position="66"/>
    </location>
</feature>
<keyword evidence="3 5" id="KW-0694">RNA-binding</keyword>
<evidence type="ECO:0000256" key="3">
    <source>
        <dbReference type="ARBA" id="ARBA00022884"/>
    </source>
</evidence>
<dbReference type="InterPro" id="IPR036388">
    <property type="entry name" value="WH-like_DNA-bd_sf"/>
</dbReference>
<reference evidence="10 11" key="1">
    <citation type="submission" date="2019-08" db="EMBL/GenBank/DDBJ databases">
        <title>Draft genome sequences of two oriental melons (Cucumis melo L. var makuwa).</title>
        <authorList>
            <person name="Kwon S.-Y."/>
        </authorList>
    </citation>
    <scope>NUCLEOTIDE SEQUENCE [LARGE SCALE GENOMIC DNA]</scope>
    <source>
        <strain evidence="11">cv. SW 3</strain>
        <tissue evidence="10">Leaf</tissue>
    </source>
</reference>
<evidence type="ECO:0000259" key="9">
    <source>
        <dbReference type="PROSITE" id="PS50961"/>
    </source>
</evidence>
<dbReference type="SMART" id="SM00715">
    <property type="entry name" value="LA"/>
    <property type="match status" value="1"/>
</dbReference>
<keyword evidence="7" id="KW-0812">Transmembrane</keyword>
<dbReference type="SUPFAM" id="SSF54928">
    <property type="entry name" value="RNA-binding domain, RBD"/>
    <property type="match status" value="1"/>
</dbReference>
<feature type="region of interest" description="Disordered" evidence="6">
    <location>
        <begin position="1"/>
        <end position="67"/>
    </location>
</feature>
<dbReference type="STRING" id="1194695.A0A5A7UBI5"/>
<evidence type="ECO:0000256" key="6">
    <source>
        <dbReference type="SAM" id="MobiDB-lite"/>
    </source>
</evidence>
<dbReference type="CDD" id="cd12288">
    <property type="entry name" value="RRM_La_like_plant"/>
    <property type="match status" value="1"/>
</dbReference>
<evidence type="ECO:0000256" key="5">
    <source>
        <dbReference type="PROSITE-ProRule" id="PRU00332"/>
    </source>
</evidence>
<keyword evidence="4" id="KW-0539">Nucleus</keyword>
<dbReference type="Gene3D" id="1.10.10.10">
    <property type="entry name" value="Winged helix-like DNA-binding domain superfamily/Winged helix DNA-binding domain"/>
    <property type="match status" value="1"/>
</dbReference>
<comment type="subcellular location">
    <subcellularLocation>
        <location evidence="2">Nucleus</location>
    </subcellularLocation>
</comment>
<proteinExistence type="predicted"/>
<evidence type="ECO:0000256" key="2">
    <source>
        <dbReference type="ARBA" id="ARBA00004123"/>
    </source>
</evidence>
<comment type="function">
    <text evidence="1">Transcriptional regulator.</text>
</comment>
<dbReference type="Pfam" id="PF05383">
    <property type="entry name" value="La"/>
    <property type="match status" value="1"/>
</dbReference>
<dbReference type="SUPFAM" id="SSF46785">
    <property type="entry name" value="Winged helix' DNA-binding domain"/>
    <property type="match status" value="1"/>
</dbReference>
<evidence type="ECO:0000256" key="1">
    <source>
        <dbReference type="ARBA" id="ARBA00002339"/>
    </source>
</evidence>
<name>A0A5A7UBI5_CUCMM</name>
<dbReference type="GO" id="GO:0005634">
    <property type="term" value="C:nucleus"/>
    <property type="evidence" value="ECO:0007669"/>
    <property type="project" value="UniProtKB-SubCell"/>
</dbReference>
<evidence type="ECO:0000313" key="11">
    <source>
        <dbReference type="Proteomes" id="UP000321393"/>
    </source>
</evidence>
<dbReference type="GO" id="GO:1990904">
    <property type="term" value="C:ribonucleoprotein complex"/>
    <property type="evidence" value="ECO:0007669"/>
    <property type="project" value="InterPro"/>
</dbReference>
<feature type="domain" description="HTH La-type RNA-binding" evidence="9">
    <location>
        <begin position="67"/>
        <end position="158"/>
    </location>
</feature>
<accession>A0A5A7UBI5</accession>
<dbReference type="GO" id="GO:0006396">
    <property type="term" value="P:RNA processing"/>
    <property type="evidence" value="ECO:0007669"/>
    <property type="project" value="InterPro"/>
</dbReference>
<dbReference type="EMBL" id="SSTE01010327">
    <property type="protein sequence ID" value="KAA0052548.1"/>
    <property type="molecule type" value="Genomic_DNA"/>
</dbReference>
<dbReference type="PANTHER" id="PTHR22792">
    <property type="entry name" value="LUPUS LA PROTEIN-RELATED"/>
    <property type="match status" value="1"/>
</dbReference>
<evidence type="ECO:0000256" key="7">
    <source>
        <dbReference type="SAM" id="Phobius"/>
    </source>
</evidence>
<dbReference type="OrthoDB" id="435402at2759"/>
<feature type="domain" description="RRM" evidence="8">
    <location>
        <begin position="165"/>
        <end position="251"/>
    </location>
</feature>
<sequence>MAGDEPPTTSSTAAVSSPVADSILSPPPQDPVGSPSRDVPEIQSLISKDDHDQGSRENRDQGHEPAAKAAVLPEDLKQRIVEYYFSDENLPSDKYLLGLIKKNKEGYVPIAIIASFKRMKKLTHDRSFITAALRESSVLVVSSNGKKVKRLHPISLPETRDSKLFTILVENLPEDHSEENIKRIFGVAGRIRSITICDPHVVDKLGKSNKGDVLISNKLHALVEYETLEASEKAVATLNDEQDWRNGMRVKPLKHMVLYLISLAFFKLIVFYSQCSFQLQSKHGQRKQHWRGPEPDKNSSGRIADQNGPDKNIPVRVTDQNGDEEIPNVVNEHHDGVPDEEEGDHQHKDKHGHRGQNQGRTRRQKYKGVNGMGHGTTTSTHHIELSKPPPGPKMPDGTRGFTMGRGRPPTSNQSI</sequence>
<dbReference type="InterPro" id="IPR006630">
    <property type="entry name" value="La_HTH"/>
</dbReference>
<evidence type="ECO:0000259" key="8">
    <source>
        <dbReference type="PROSITE" id="PS50102"/>
    </source>
</evidence>
<evidence type="ECO:0000313" key="10">
    <source>
        <dbReference type="EMBL" id="KAA0052548.1"/>
    </source>
</evidence>
<dbReference type="InterPro" id="IPR035979">
    <property type="entry name" value="RBD_domain_sf"/>
</dbReference>
<feature type="compositionally biased region" description="Low complexity" evidence="6">
    <location>
        <begin position="1"/>
        <end position="20"/>
    </location>
</feature>
<dbReference type="InterPro" id="IPR002344">
    <property type="entry name" value="Lupus_La"/>
</dbReference>
<dbReference type="Gene3D" id="3.30.70.330">
    <property type="match status" value="1"/>
</dbReference>
<dbReference type="Pfam" id="PF00076">
    <property type="entry name" value="RRM_1"/>
    <property type="match status" value="1"/>
</dbReference>
<dbReference type="SMART" id="SM00360">
    <property type="entry name" value="RRM"/>
    <property type="match status" value="1"/>
</dbReference>
<keyword evidence="7" id="KW-1133">Transmembrane helix</keyword>
<dbReference type="GO" id="GO:0003729">
    <property type="term" value="F:mRNA binding"/>
    <property type="evidence" value="ECO:0007669"/>
    <property type="project" value="TreeGrafter"/>
</dbReference>
<dbReference type="FunFam" id="1.10.10.10:FF:000158">
    <property type="entry name" value="La ribonucleoprotein domain family member 7"/>
    <property type="match status" value="1"/>
</dbReference>
<dbReference type="PROSITE" id="PS50961">
    <property type="entry name" value="HTH_LA"/>
    <property type="match status" value="1"/>
</dbReference>
<dbReference type="InterPro" id="IPR036390">
    <property type="entry name" value="WH_DNA-bd_sf"/>
</dbReference>
<dbReference type="PANTHER" id="PTHR22792:SF159">
    <property type="entry name" value="LA-RELATED PROTEIN 1B-RELATED"/>
    <property type="match status" value="1"/>
</dbReference>
<protein>
    <submittedName>
        <fullName evidence="10">La-related protein 6A</fullName>
    </submittedName>
</protein>
<feature type="transmembrane region" description="Helical" evidence="7">
    <location>
        <begin position="256"/>
        <end position="273"/>
    </location>
</feature>
<dbReference type="InterPro" id="IPR034878">
    <property type="entry name" value="La-rel_plant_RRM"/>
</dbReference>
<evidence type="ECO:0000256" key="4">
    <source>
        <dbReference type="ARBA" id="ARBA00023242"/>
    </source>
</evidence>
<dbReference type="PRINTS" id="PR00302">
    <property type="entry name" value="LUPUSLA"/>
</dbReference>
<dbReference type="AlphaFoldDB" id="A0A5A7UBI5"/>
<gene>
    <name evidence="10" type="ORF">E6C27_scaffold120G001510</name>
</gene>
<organism evidence="10 11">
    <name type="scientific">Cucumis melo var. makuwa</name>
    <name type="common">Oriental melon</name>
    <dbReference type="NCBI Taxonomy" id="1194695"/>
    <lineage>
        <taxon>Eukaryota</taxon>
        <taxon>Viridiplantae</taxon>
        <taxon>Streptophyta</taxon>
        <taxon>Embryophyta</taxon>
        <taxon>Tracheophyta</taxon>
        <taxon>Spermatophyta</taxon>
        <taxon>Magnoliopsida</taxon>
        <taxon>eudicotyledons</taxon>
        <taxon>Gunneridae</taxon>
        <taxon>Pentapetalae</taxon>
        <taxon>rosids</taxon>
        <taxon>fabids</taxon>
        <taxon>Cucurbitales</taxon>
        <taxon>Cucurbitaceae</taxon>
        <taxon>Benincaseae</taxon>
        <taxon>Cucumis</taxon>
    </lineage>
</organism>
<feature type="region of interest" description="Disordered" evidence="6">
    <location>
        <begin position="282"/>
        <end position="415"/>
    </location>
</feature>
<dbReference type="Proteomes" id="UP000321393">
    <property type="component" value="Unassembled WGS sequence"/>
</dbReference>
<dbReference type="InterPro" id="IPR012677">
    <property type="entry name" value="Nucleotide-bd_a/b_plait_sf"/>
</dbReference>
<dbReference type="InterPro" id="IPR045180">
    <property type="entry name" value="La_dom_prot"/>
</dbReference>
<feature type="compositionally biased region" description="Basic residues" evidence="6">
    <location>
        <begin position="348"/>
        <end position="366"/>
    </location>
</feature>
<comment type="caution">
    <text evidence="10">The sequence shown here is derived from an EMBL/GenBank/DDBJ whole genome shotgun (WGS) entry which is preliminary data.</text>
</comment>
<keyword evidence="7" id="KW-0472">Membrane</keyword>